<protein>
    <recommendedName>
        <fullName evidence="3">Nucleoside 2-deoxyribosyltransferase</fullName>
    </recommendedName>
</protein>
<evidence type="ECO:0000313" key="1">
    <source>
        <dbReference type="EMBL" id="QAA31238.1"/>
    </source>
</evidence>
<reference evidence="1 2" key="1">
    <citation type="submission" date="2018-01" db="EMBL/GenBank/DDBJ databases">
        <title>Genome Sequencing and Assembly of Anaerobacter polyendosporus strain CT4.</title>
        <authorList>
            <person name="Tachaapaikoon C."/>
            <person name="Sutheeworapong S."/>
            <person name="Jenjaroenpun P."/>
            <person name="Wongsurawat T."/>
            <person name="Nookeaw I."/>
            <person name="Cheawchanlertfa P."/>
            <person name="Kosugi A."/>
            <person name="Cheevadhanarak S."/>
            <person name="Ratanakhanokchai K."/>
        </authorList>
    </citation>
    <scope>NUCLEOTIDE SEQUENCE [LARGE SCALE GENOMIC DNA]</scope>
    <source>
        <strain evidence="1 2">CT4</strain>
    </source>
</reference>
<sequence length="313" mass="35957">MTSKNEKIKEVLEKEIIEEEECFVIMPISDPDGYKTGHFKMVYDDIFKKAIIDAGFKPYRADDSKSGNMIQIDIVKRIIEAPMAICDLSSKNPNVLFELGIRQAFDKPVLLVQEVGNGRIFDINTINTYEYKKECIYSEVLNDQREISSMLKATYESHSKGVGINSLIRLINISPAVYNTTGKVDSDEMLKVIFSEISGLKNEFSRNRRSLNMNKHSYSYVEIEDEARSLLQSIKNVDDSKKYLPIDIYKKNAELILSRCEKFLNKYENEARNLGSTQINNLFADIRLESMGLQIDLIPNYVIQNELEIDDDI</sequence>
<dbReference type="OrthoDB" id="9815193at2"/>
<evidence type="ECO:0008006" key="3">
    <source>
        <dbReference type="Google" id="ProtNLM"/>
    </source>
</evidence>
<dbReference type="Proteomes" id="UP000286268">
    <property type="component" value="Chromosome"/>
</dbReference>
<name>A0A3R5QWM3_9CLOT</name>
<gene>
    <name evidence="1" type="ORF">C1I91_06030</name>
</gene>
<dbReference type="EMBL" id="CP025746">
    <property type="protein sequence ID" value="QAA31238.1"/>
    <property type="molecule type" value="Genomic_DNA"/>
</dbReference>
<organism evidence="1 2">
    <name type="scientific">Clostridium manihotivorum</name>
    <dbReference type="NCBI Taxonomy" id="2320868"/>
    <lineage>
        <taxon>Bacteria</taxon>
        <taxon>Bacillati</taxon>
        <taxon>Bacillota</taxon>
        <taxon>Clostridia</taxon>
        <taxon>Eubacteriales</taxon>
        <taxon>Clostridiaceae</taxon>
        <taxon>Clostridium</taxon>
    </lineage>
</organism>
<dbReference type="RefSeq" id="WP_128212020.1">
    <property type="nucleotide sequence ID" value="NZ_CP025746.1"/>
</dbReference>
<keyword evidence="2" id="KW-1185">Reference proteome</keyword>
<proteinExistence type="predicted"/>
<dbReference type="KEGG" id="cmah:C1I91_06030"/>
<evidence type="ECO:0000313" key="2">
    <source>
        <dbReference type="Proteomes" id="UP000286268"/>
    </source>
</evidence>
<accession>A0A3R5QWM3</accession>
<dbReference type="AlphaFoldDB" id="A0A3R5QWM3"/>